<feature type="domain" description="KfrA N-terminal DNA-binding" evidence="2">
    <location>
        <begin position="10"/>
        <end position="125"/>
    </location>
</feature>
<evidence type="ECO:0000256" key="1">
    <source>
        <dbReference type="SAM" id="Coils"/>
    </source>
</evidence>
<name>A0ABP8V5H9_9GAMM</name>
<keyword evidence="1" id="KW-0175">Coiled coil</keyword>
<gene>
    <name evidence="3" type="ORF">GCM10023116_35170</name>
</gene>
<proteinExistence type="predicted"/>
<feature type="coiled-coil region" evidence="1">
    <location>
        <begin position="62"/>
        <end position="263"/>
    </location>
</feature>
<evidence type="ECO:0000313" key="3">
    <source>
        <dbReference type="EMBL" id="GAA4651234.1"/>
    </source>
</evidence>
<organism evidence="3 4">
    <name type="scientific">Kistimonas scapharcae</name>
    <dbReference type="NCBI Taxonomy" id="1036133"/>
    <lineage>
        <taxon>Bacteria</taxon>
        <taxon>Pseudomonadati</taxon>
        <taxon>Pseudomonadota</taxon>
        <taxon>Gammaproteobacteria</taxon>
        <taxon>Oceanospirillales</taxon>
        <taxon>Endozoicomonadaceae</taxon>
        <taxon>Kistimonas</taxon>
    </lineage>
</organism>
<keyword evidence="4" id="KW-1185">Reference proteome</keyword>
<dbReference type="InterPro" id="IPR021104">
    <property type="entry name" value="KfrA_DNA-bd_N"/>
</dbReference>
<reference evidence="4" key="1">
    <citation type="journal article" date="2019" name="Int. J. Syst. Evol. Microbiol.">
        <title>The Global Catalogue of Microorganisms (GCM) 10K type strain sequencing project: providing services to taxonomists for standard genome sequencing and annotation.</title>
        <authorList>
            <consortium name="The Broad Institute Genomics Platform"/>
            <consortium name="The Broad Institute Genome Sequencing Center for Infectious Disease"/>
            <person name="Wu L."/>
            <person name="Ma J."/>
        </authorList>
    </citation>
    <scope>NUCLEOTIDE SEQUENCE [LARGE SCALE GENOMIC DNA]</scope>
    <source>
        <strain evidence="4">JCM 17805</strain>
    </source>
</reference>
<protein>
    <recommendedName>
        <fullName evidence="2">KfrA N-terminal DNA-binding domain-containing protein</fullName>
    </recommendedName>
</protein>
<evidence type="ECO:0000259" key="2">
    <source>
        <dbReference type="Pfam" id="PF11740"/>
    </source>
</evidence>
<sequence>MSQDRNSLRRTKVFGALDAMKETGEKITAQKLAAVVNMGKQTVLPLYREWQELEILGDSEGVELSEELVRALKRELARDKHRQSTQLLDLEERIEDQHQAFTAAMNELEKEKKGLMDKIKSLEAQNQSLSSEKLLLQKENAEQLSQLKDIATQLNLSVRQLETAESRLVASENGKERALQEQEKRLDEANQKLLNHWLSVVDNERRENERLRKQLEREREKQVKVERELIDTRLDVNRLDSSLEKAKDESTELLQRMKQFEQQVTVAEAISLMLDKPNDLMASIKNLQDDAKSLESYVTKNQELKQSLQAVDKKLEAFEKLQKTNESLEKEVIRLQAYTDGLEAASKTKSSTKKQNT</sequence>
<comment type="caution">
    <text evidence="3">The sequence shown here is derived from an EMBL/GenBank/DDBJ whole genome shotgun (WGS) entry which is preliminary data.</text>
</comment>
<evidence type="ECO:0000313" key="4">
    <source>
        <dbReference type="Proteomes" id="UP001500604"/>
    </source>
</evidence>
<dbReference type="EMBL" id="BAABFL010000444">
    <property type="protein sequence ID" value="GAA4651234.1"/>
    <property type="molecule type" value="Genomic_DNA"/>
</dbReference>
<dbReference type="Proteomes" id="UP001500604">
    <property type="component" value="Unassembled WGS sequence"/>
</dbReference>
<feature type="coiled-coil region" evidence="1">
    <location>
        <begin position="294"/>
        <end position="338"/>
    </location>
</feature>
<dbReference type="Pfam" id="PF11740">
    <property type="entry name" value="KfrA_N"/>
    <property type="match status" value="1"/>
</dbReference>
<accession>A0ABP8V5H9</accession>
<dbReference type="RefSeq" id="WP_345197587.1">
    <property type="nucleotide sequence ID" value="NZ_BAABFL010000444.1"/>
</dbReference>